<dbReference type="Pfam" id="PF08821">
    <property type="entry name" value="CGGC"/>
    <property type="match status" value="1"/>
</dbReference>
<gene>
    <name evidence="2" type="ORF">ABFV83_03010</name>
</gene>
<dbReference type="RefSeq" id="WP_349947468.1">
    <property type="nucleotide sequence ID" value="NZ_CP157940.1"/>
</dbReference>
<name>A0AAU7PRE3_9FIRM</name>
<evidence type="ECO:0000313" key="2">
    <source>
        <dbReference type="EMBL" id="XBS54779.1"/>
    </source>
</evidence>
<dbReference type="EMBL" id="CP157940">
    <property type="protein sequence ID" value="XBS54779.1"/>
    <property type="molecule type" value="Genomic_DNA"/>
</dbReference>
<dbReference type="InterPro" id="IPR014925">
    <property type="entry name" value="CGGC_dom"/>
</dbReference>
<reference evidence="2" key="1">
    <citation type="submission" date="2024-06" db="EMBL/GenBank/DDBJ databases">
        <title>Lacrimispora cavernae sp. nov., a novel anaerobe isolated from bat guano pile inside a cave.</title>
        <authorList>
            <person name="Miller S.L."/>
            <person name="Lu N."/>
            <person name="King J."/>
            <person name="Sankaranarayanan K."/>
            <person name="Lawson P.A."/>
        </authorList>
    </citation>
    <scope>NUCLEOTIDE SEQUENCE</scope>
    <source>
        <strain evidence="2">BS-2</strain>
    </source>
</reference>
<sequence length="126" mass="14234">MKKIGIYVCGNISKKCTANGCMRAFNENKDSFSIYDESDYKLVSFNNCAGCDEAPMESLLTKIEKFKKADVDTIHLSSCIRSKCEHYQEFVDVLSKDFDIIGYTHGSAEGKKNNNINKKKLITVKK</sequence>
<protein>
    <submittedName>
        <fullName evidence="2">CGGC domain-containing protein</fullName>
    </submittedName>
</protein>
<dbReference type="SMART" id="SM01078">
    <property type="entry name" value="CGGC"/>
    <property type="match status" value="1"/>
</dbReference>
<proteinExistence type="predicted"/>
<organism evidence="2">
    <name type="scientific">Lacrimispora sp. BS-2</name>
    <dbReference type="NCBI Taxonomy" id="3151850"/>
    <lineage>
        <taxon>Bacteria</taxon>
        <taxon>Bacillati</taxon>
        <taxon>Bacillota</taxon>
        <taxon>Clostridia</taxon>
        <taxon>Lachnospirales</taxon>
        <taxon>Lachnospiraceae</taxon>
        <taxon>Lacrimispora</taxon>
    </lineage>
</organism>
<dbReference type="AlphaFoldDB" id="A0AAU7PRE3"/>
<accession>A0AAU7PRE3</accession>
<evidence type="ECO:0000259" key="1">
    <source>
        <dbReference type="SMART" id="SM01078"/>
    </source>
</evidence>
<feature type="domain" description="CGGC" evidence="1">
    <location>
        <begin position="3"/>
        <end position="105"/>
    </location>
</feature>